<feature type="compositionally biased region" description="Basic and acidic residues" evidence="1">
    <location>
        <begin position="70"/>
        <end position="82"/>
    </location>
</feature>
<reference evidence="2" key="1">
    <citation type="submission" date="2014-11" db="EMBL/GenBank/DDBJ databases">
        <authorList>
            <person name="Otto D Thomas"/>
            <person name="Naeem Raeece"/>
        </authorList>
    </citation>
    <scope>NUCLEOTIDE SEQUENCE</scope>
</reference>
<dbReference type="AlphaFoldDB" id="A0A0G4HBF8"/>
<organism evidence="2">
    <name type="scientific">Chromera velia CCMP2878</name>
    <dbReference type="NCBI Taxonomy" id="1169474"/>
    <lineage>
        <taxon>Eukaryota</taxon>
        <taxon>Sar</taxon>
        <taxon>Alveolata</taxon>
        <taxon>Colpodellida</taxon>
        <taxon>Chromeraceae</taxon>
        <taxon>Chromera</taxon>
    </lineage>
</organism>
<feature type="compositionally biased region" description="Acidic residues" evidence="1">
    <location>
        <begin position="141"/>
        <end position="159"/>
    </location>
</feature>
<proteinExistence type="predicted"/>
<feature type="region of interest" description="Disordered" evidence="1">
    <location>
        <begin position="114"/>
        <end position="174"/>
    </location>
</feature>
<evidence type="ECO:0000313" key="2">
    <source>
        <dbReference type="EMBL" id="CEM41307.1"/>
    </source>
</evidence>
<sequence>MDKREVKPLWKGYPHSSASSPDSLPDHPSTELPSIKVKEEEVEAASVTVNADLGDEDHEGMFSSPDNEEEQPKGDQPLKVEPYHPYNTRLISGIIPRVLISTMLLAMLKDYEEDQAKKAKKAKKTADPSEEEAEERCQEHMDDEDFGYDRDDDDSDWEPEPPKKTQSHQEGVNS</sequence>
<accession>A0A0G4HBF8</accession>
<evidence type="ECO:0000256" key="1">
    <source>
        <dbReference type="SAM" id="MobiDB-lite"/>
    </source>
</evidence>
<dbReference type="VEuPathDB" id="CryptoDB:Cvel_25939"/>
<protein>
    <submittedName>
        <fullName evidence="2">Uncharacterized protein</fullName>
    </submittedName>
</protein>
<gene>
    <name evidence="2" type="ORF">Cvel_25939</name>
</gene>
<dbReference type="PhylomeDB" id="A0A0G4HBF8"/>
<name>A0A0G4HBF8_9ALVE</name>
<dbReference type="EMBL" id="CDMZ01002207">
    <property type="protein sequence ID" value="CEM41307.1"/>
    <property type="molecule type" value="Genomic_DNA"/>
</dbReference>
<feature type="region of interest" description="Disordered" evidence="1">
    <location>
        <begin position="1"/>
        <end position="83"/>
    </location>
</feature>